<keyword evidence="3" id="KW-1185">Reference proteome</keyword>
<dbReference type="GO" id="GO:0003743">
    <property type="term" value="F:translation initiation factor activity"/>
    <property type="evidence" value="ECO:0007669"/>
    <property type="project" value="InterPro"/>
</dbReference>
<evidence type="ECO:0000259" key="1">
    <source>
        <dbReference type="PROSITE" id="PS50296"/>
    </source>
</evidence>
<organism evidence="2 3">
    <name type="scientific">Rhododendron simsii</name>
    <name type="common">Sims's rhododendron</name>
    <dbReference type="NCBI Taxonomy" id="118357"/>
    <lineage>
        <taxon>Eukaryota</taxon>
        <taxon>Viridiplantae</taxon>
        <taxon>Streptophyta</taxon>
        <taxon>Embryophyta</taxon>
        <taxon>Tracheophyta</taxon>
        <taxon>Spermatophyta</taxon>
        <taxon>Magnoliopsida</taxon>
        <taxon>eudicotyledons</taxon>
        <taxon>Gunneridae</taxon>
        <taxon>Pentapetalae</taxon>
        <taxon>asterids</taxon>
        <taxon>Ericales</taxon>
        <taxon>Ericaceae</taxon>
        <taxon>Ericoideae</taxon>
        <taxon>Rhodoreae</taxon>
        <taxon>Rhododendron</taxon>
    </lineage>
</organism>
<dbReference type="AlphaFoldDB" id="A0A834LSZ7"/>
<dbReference type="InterPro" id="IPR036877">
    <property type="entry name" value="SUI1_dom_sf"/>
</dbReference>
<accession>A0A834LSZ7</accession>
<name>A0A834LSZ7_RHOSS</name>
<dbReference type="SUPFAM" id="SSF56672">
    <property type="entry name" value="DNA/RNA polymerases"/>
    <property type="match status" value="1"/>
</dbReference>
<dbReference type="InterPro" id="IPR043502">
    <property type="entry name" value="DNA/RNA_pol_sf"/>
</dbReference>
<dbReference type="Proteomes" id="UP000626092">
    <property type="component" value="Unassembled WGS sequence"/>
</dbReference>
<dbReference type="SUPFAM" id="SSF55159">
    <property type="entry name" value="eIF1-like"/>
    <property type="match status" value="1"/>
</dbReference>
<dbReference type="PROSITE" id="PS50296">
    <property type="entry name" value="SUI1"/>
    <property type="match status" value="1"/>
</dbReference>
<dbReference type="Pfam" id="PF00078">
    <property type="entry name" value="RVT_1"/>
    <property type="match status" value="1"/>
</dbReference>
<gene>
    <name evidence="2" type="ORF">RHSIM_Rhsim03G0007800</name>
</gene>
<evidence type="ECO:0000313" key="2">
    <source>
        <dbReference type="EMBL" id="KAF7147570.1"/>
    </source>
</evidence>
<dbReference type="Gene3D" id="3.30.780.10">
    <property type="entry name" value="SUI1-like domain"/>
    <property type="match status" value="1"/>
</dbReference>
<reference evidence="2" key="1">
    <citation type="submission" date="2019-11" db="EMBL/GenBank/DDBJ databases">
        <authorList>
            <person name="Liu Y."/>
            <person name="Hou J."/>
            <person name="Li T.-Q."/>
            <person name="Guan C.-H."/>
            <person name="Wu X."/>
            <person name="Wu H.-Z."/>
            <person name="Ling F."/>
            <person name="Zhang R."/>
            <person name="Shi X.-G."/>
            <person name="Ren J.-P."/>
            <person name="Chen E.-F."/>
            <person name="Sun J.-M."/>
        </authorList>
    </citation>
    <scope>NUCLEOTIDE SEQUENCE</scope>
    <source>
        <strain evidence="2">Adult_tree_wgs_1</strain>
        <tissue evidence="2">Leaves</tissue>
    </source>
</reference>
<dbReference type="EMBL" id="WJXA01000003">
    <property type="protein sequence ID" value="KAF7147570.1"/>
    <property type="molecule type" value="Genomic_DNA"/>
</dbReference>
<comment type="caution">
    <text evidence="2">The sequence shown here is derived from an EMBL/GenBank/DDBJ whole genome shotgun (WGS) entry which is preliminary data.</text>
</comment>
<dbReference type="PANTHER" id="PTHR12217">
    <property type="entry name" value="EUKARYOTIC TRANSLATION INITIATION FACTOR 2D"/>
    <property type="match status" value="1"/>
</dbReference>
<dbReference type="InterPro" id="IPR039757">
    <property type="entry name" value="EIF2D"/>
</dbReference>
<proteinExistence type="predicted"/>
<dbReference type="InterPro" id="IPR001950">
    <property type="entry name" value="SUI1"/>
</dbReference>
<dbReference type="InterPro" id="IPR000477">
    <property type="entry name" value="RT_dom"/>
</dbReference>
<dbReference type="GO" id="GO:0001731">
    <property type="term" value="P:formation of translation preinitiation complex"/>
    <property type="evidence" value="ECO:0007669"/>
    <property type="project" value="InterPro"/>
</dbReference>
<protein>
    <recommendedName>
        <fullName evidence="1">SUI1 domain-containing protein</fullName>
    </recommendedName>
</protein>
<dbReference type="Pfam" id="PF01253">
    <property type="entry name" value="SUI1"/>
    <property type="match status" value="1"/>
</dbReference>
<dbReference type="PANTHER" id="PTHR12217:SF4">
    <property type="entry name" value="EUKARYOTIC TRANSLATION INITIATION FACTOR 2D"/>
    <property type="match status" value="1"/>
</dbReference>
<dbReference type="OrthoDB" id="1932527at2759"/>
<evidence type="ECO:0000313" key="3">
    <source>
        <dbReference type="Proteomes" id="UP000626092"/>
    </source>
</evidence>
<sequence>MAEGCNVLASKVADQMLQMGDKNSRFFHLSTIQRRQMNQIVMLKDGFGIWQPEVKEIAGIIKTYFKSLYSVLPSRNFDDVLSLINPIVTPEINESLHKKKGSRSSVAIKLDLNKAYDCVCWDFLLSVLGRMGFDRLWVQPFIHGLILEQQSAFITGRQIQDNIIVAHEIFHYLKHKKKGSRSSVAIKLDLNKAYDCVCWDFLLSVLGRMGFDRLWVHWIQQCVCTVKYSIYANGGQVCQVMPNWGLRQGDPLSPYLFLIVADVFSVIIQKAIQNKSIRGADMGKLYIASEATDVVFRNIEQENLDSGPMFISQMQAHHRITRGKESVVCKGALKTIQLMRERRQGNKKVTKLSGLESFLLDLEALASELQKKFSC</sequence>
<feature type="domain" description="SUI1" evidence="1">
    <location>
        <begin position="336"/>
        <end position="375"/>
    </location>
</feature>